<feature type="domain" description="DUF1858" evidence="1">
    <location>
        <begin position="4"/>
        <end position="60"/>
    </location>
</feature>
<reference evidence="2 3" key="1">
    <citation type="submission" date="2019-03" db="EMBL/GenBank/DDBJ databases">
        <title>Diversity of the mouse oral microbiome.</title>
        <authorList>
            <person name="Joseph S."/>
            <person name="Aduse-Opoku J."/>
            <person name="Curtis M."/>
            <person name="Wade W."/>
            <person name="Hashim A."/>
        </authorList>
    </citation>
    <scope>NUCLEOTIDE SEQUENCE [LARGE SCALE GENOMIC DNA]</scope>
    <source>
        <strain evidence="2 3">WM131</strain>
    </source>
</reference>
<dbReference type="SUPFAM" id="SSF140683">
    <property type="entry name" value="SP0561-like"/>
    <property type="match status" value="1"/>
</dbReference>
<protein>
    <submittedName>
        <fullName evidence="2">DUF1858 domain-containing protein</fullName>
    </submittedName>
</protein>
<sequence>MNTIDLSVPVALVIETHPEVLDILVELGFTPLANPLLRQTLGKTVSLKQGAKMKGIDLARIHSTLEWNGYDVIGGET</sequence>
<gene>
    <name evidence="2" type="ORF">E4T82_00100</name>
</gene>
<dbReference type="Proteomes" id="UP000297253">
    <property type="component" value="Unassembled WGS sequence"/>
</dbReference>
<name>A0A4Y9JCK4_9STRE</name>
<evidence type="ECO:0000259" key="1">
    <source>
        <dbReference type="Pfam" id="PF08984"/>
    </source>
</evidence>
<dbReference type="RefSeq" id="WP_135180889.1">
    <property type="nucleotide sequence ID" value="NZ_JADGKZ010000001.1"/>
</dbReference>
<comment type="caution">
    <text evidence="2">The sequence shown here is derived from an EMBL/GenBank/DDBJ whole genome shotgun (WGS) entry which is preliminary data.</text>
</comment>
<dbReference type="Pfam" id="PF08984">
    <property type="entry name" value="DUF1858"/>
    <property type="match status" value="1"/>
</dbReference>
<organism evidence="2 3">
    <name type="scientific">Streptococcus cuniculi</name>
    <dbReference type="NCBI Taxonomy" id="1432788"/>
    <lineage>
        <taxon>Bacteria</taxon>
        <taxon>Bacillati</taxon>
        <taxon>Bacillota</taxon>
        <taxon>Bacilli</taxon>
        <taxon>Lactobacillales</taxon>
        <taxon>Streptococcaceae</taxon>
        <taxon>Streptococcus</taxon>
    </lineage>
</organism>
<dbReference type="Gene3D" id="1.10.3910.10">
    <property type="entry name" value="SP0561-like"/>
    <property type="match status" value="1"/>
</dbReference>
<proteinExistence type="predicted"/>
<dbReference type="InterPro" id="IPR038062">
    <property type="entry name" value="ScdA-like_N_sf"/>
</dbReference>
<evidence type="ECO:0000313" key="3">
    <source>
        <dbReference type="Proteomes" id="UP000297253"/>
    </source>
</evidence>
<dbReference type="AlphaFoldDB" id="A0A4Y9JCK4"/>
<evidence type="ECO:0000313" key="2">
    <source>
        <dbReference type="EMBL" id="TFU98750.1"/>
    </source>
</evidence>
<dbReference type="EMBL" id="SPPD01000001">
    <property type="protein sequence ID" value="TFU98750.1"/>
    <property type="molecule type" value="Genomic_DNA"/>
</dbReference>
<dbReference type="InterPro" id="IPR015077">
    <property type="entry name" value="DUF1858"/>
</dbReference>
<dbReference type="STRING" id="1432788.BU202_01575"/>
<dbReference type="OrthoDB" id="411397at2"/>
<accession>A0A4Y9JCK4</accession>